<name>A0A3B4V5X1_SERDU</name>
<proteinExistence type="predicted"/>
<dbReference type="Proteomes" id="UP000261420">
    <property type="component" value="Unplaced"/>
</dbReference>
<keyword evidence="2" id="KW-1185">Reference proteome</keyword>
<reference evidence="1" key="1">
    <citation type="submission" date="2025-08" db="UniProtKB">
        <authorList>
            <consortium name="Ensembl"/>
        </authorList>
    </citation>
    <scope>IDENTIFICATION</scope>
</reference>
<evidence type="ECO:0000313" key="2">
    <source>
        <dbReference type="Proteomes" id="UP000261420"/>
    </source>
</evidence>
<evidence type="ECO:0000313" key="1">
    <source>
        <dbReference type="Ensembl" id="ENSSDUP00000026002.1"/>
    </source>
</evidence>
<reference evidence="1" key="2">
    <citation type="submission" date="2025-09" db="UniProtKB">
        <authorList>
            <consortium name="Ensembl"/>
        </authorList>
    </citation>
    <scope>IDENTIFICATION</scope>
</reference>
<dbReference type="AlphaFoldDB" id="A0A3B4V5X1"/>
<organism evidence="1 2">
    <name type="scientific">Seriola dumerili</name>
    <name type="common">Greater amberjack</name>
    <name type="synonym">Caranx dumerili</name>
    <dbReference type="NCBI Taxonomy" id="41447"/>
    <lineage>
        <taxon>Eukaryota</taxon>
        <taxon>Metazoa</taxon>
        <taxon>Chordata</taxon>
        <taxon>Craniata</taxon>
        <taxon>Vertebrata</taxon>
        <taxon>Euteleostomi</taxon>
        <taxon>Actinopterygii</taxon>
        <taxon>Neopterygii</taxon>
        <taxon>Teleostei</taxon>
        <taxon>Neoteleostei</taxon>
        <taxon>Acanthomorphata</taxon>
        <taxon>Carangaria</taxon>
        <taxon>Carangiformes</taxon>
        <taxon>Carangidae</taxon>
        <taxon>Seriola</taxon>
    </lineage>
</organism>
<dbReference type="Ensembl" id="ENSSDUT00000026472.1">
    <property type="protein sequence ID" value="ENSSDUP00000026002.1"/>
    <property type="gene ID" value="ENSSDUG00000018870.1"/>
</dbReference>
<protein>
    <submittedName>
        <fullName evidence="1">Uncharacterized protein</fullName>
    </submittedName>
</protein>
<sequence length="162" mass="18373">MKVDLFDWSCTKKYLVNSSLNIPPSPPNFFFQLQGILQRWVLMVCLQSVPVRVPSLVPSPQSPSLATHTLHCHSPQSDLRSFFPVQPNTHFNTWQTAAITVSTRSAITATLVHCFCPFILKERQSFLHQCVLLSASEQPDLSTSLSINNFLHFKTTLRTQNF</sequence>
<accession>A0A3B4V5X1</accession>